<protein>
    <submittedName>
        <fullName evidence="2">Cation transport ATPase</fullName>
    </submittedName>
</protein>
<dbReference type="Proteomes" id="UP000055014">
    <property type="component" value="Unassembled WGS sequence"/>
</dbReference>
<dbReference type="PATRIC" id="fig|1236046.5.peg.260"/>
<gene>
    <name evidence="1" type="ORF">XD86_0578</name>
    <name evidence="2" type="ORF">XE02_0688</name>
</gene>
<dbReference type="Proteomes" id="UP000054260">
    <property type="component" value="Unassembled WGS sequence"/>
</dbReference>
<dbReference type="EMBL" id="LGGH01000066">
    <property type="protein sequence ID" value="KUK67820.1"/>
    <property type="molecule type" value="Genomic_DNA"/>
</dbReference>
<name>A0A101I852_9BACT</name>
<sequence>MPRVIRLFQIRNEISENDAEKIVARLKLLDGIVKAQVDVASGVIEVEYENAIIDRYIIQEELSKLGFDMLI</sequence>
<dbReference type="InterPro" id="IPR036163">
    <property type="entry name" value="HMA_dom_sf"/>
</dbReference>
<dbReference type="GO" id="GO:0046872">
    <property type="term" value="F:metal ion binding"/>
    <property type="evidence" value="ECO:0007669"/>
    <property type="project" value="InterPro"/>
</dbReference>
<organism evidence="2 4">
    <name type="scientific">Mesotoga infera</name>
    <dbReference type="NCBI Taxonomy" id="1236046"/>
    <lineage>
        <taxon>Bacteria</taxon>
        <taxon>Thermotogati</taxon>
        <taxon>Thermotogota</taxon>
        <taxon>Thermotogae</taxon>
        <taxon>Kosmotogales</taxon>
        <taxon>Kosmotogaceae</taxon>
        <taxon>Mesotoga</taxon>
    </lineage>
</organism>
<comment type="caution">
    <text evidence="2">The sequence shown here is derived from an EMBL/GenBank/DDBJ whole genome shotgun (WGS) entry which is preliminary data.</text>
</comment>
<proteinExistence type="predicted"/>
<dbReference type="Gene3D" id="3.30.70.100">
    <property type="match status" value="1"/>
</dbReference>
<dbReference type="EMBL" id="LGGW01000051">
    <property type="protein sequence ID" value="KUK90103.1"/>
    <property type="molecule type" value="Genomic_DNA"/>
</dbReference>
<evidence type="ECO:0000313" key="2">
    <source>
        <dbReference type="EMBL" id="KUK90103.1"/>
    </source>
</evidence>
<evidence type="ECO:0000313" key="1">
    <source>
        <dbReference type="EMBL" id="KUK67820.1"/>
    </source>
</evidence>
<accession>A0A101I852</accession>
<dbReference type="AlphaFoldDB" id="A0A101I852"/>
<dbReference type="InterPro" id="IPR006121">
    <property type="entry name" value="HMA_dom"/>
</dbReference>
<dbReference type="SUPFAM" id="SSF55008">
    <property type="entry name" value="HMA, heavy metal-associated domain"/>
    <property type="match status" value="1"/>
</dbReference>
<dbReference type="CDD" id="cd00371">
    <property type="entry name" value="HMA"/>
    <property type="match status" value="1"/>
</dbReference>
<evidence type="ECO:0000313" key="4">
    <source>
        <dbReference type="Proteomes" id="UP000055014"/>
    </source>
</evidence>
<reference evidence="2" key="1">
    <citation type="journal article" date="2015" name="MBio">
        <title>Genome-resolved metagenomic analysis reveals roles for candidate phyla and other microbial community members in biogeochemical transformations in oil reservoirs.</title>
        <authorList>
            <person name="Hu P."/>
            <person name="Tom L."/>
            <person name="Singh A."/>
            <person name="Thomas B.C."/>
            <person name="Baker B.J."/>
            <person name="Piceno Y.M."/>
            <person name="Andersen G.L."/>
            <person name="Banfield J.F."/>
        </authorList>
    </citation>
    <scope>NUCLEOTIDE SEQUENCE [LARGE SCALE GENOMIC DNA]</scope>
    <source>
        <strain evidence="1">46_47</strain>
        <strain evidence="2">46_70</strain>
    </source>
</reference>
<reference evidence="3 4" key="2">
    <citation type="journal article" date="2015" name="MBio">
        <title>Genome-Resolved Metagenomic Analysis Reveals Roles for Candidate Phyla and Other Microbial Community Members in Biogeochemical Transformations in Oil Reservoirs.</title>
        <authorList>
            <person name="Hu P."/>
            <person name="Tom L."/>
            <person name="Singh A."/>
            <person name="Thomas B.C."/>
            <person name="Baker B.J."/>
            <person name="Piceno Y.M."/>
            <person name="Andersen G.L."/>
            <person name="Banfield J.F."/>
        </authorList>
    </citation>
    <scope>NUCLEOTIDE SEQUENCE [LARGE SCALE GENOMIC DNA]</scope>
</reference>
<evidence type="ECO:0000313" key="3">
    <source>
        <dbReference type="Proteomes" id="UP000054260"/>
    </source>
</evidence>